<dbReference type="EMBL" id="CM026424">
    <property type="protein sequence ID" value="KAG0579638.1"/>
    <property type="molecule type" value="Genomic_DNA"/>
</dbReference>
<accession>A0A8T0IB01</accession>
<reference evidence="1" key="1">
    <citation type="submission" date="2020-06" db="EMBL/GenBank/DDBJ databases">
        <title>WGS assembly of Ceratodon purpureus strain R40.</title>
        <authorList>
            <person name="Carey S.B."/>
            <person name="Jenkins J."/>
            <person name="Shu S."/>
            <person name="Lovell J.T."/>
            <person name="Sreedasyam A."/>
            <person name="Maumus F."/>
            <person name="Tiley G.P."/>
            <person name="Fernandez-Pozo N."/>
            <person name="Barry K."/>
            <person name="Chen C."/>
            <person name="Wang M."/>
            <person name="Lipzen A."/>
            <person name="Daum C."/>
            <person name="Saski C.A."/>
            <person name="Payton A.C."/>
            <person name="Mcbreen J.C."/>
            <person name="Conrad R.E."/>
            <person name="Kollar L.M."/>
            <person name="Olsson S."/>
            <person name="Huttunen S."/>
            <person name="Landis J.B."/>
            <person name="Wickett N.J."/>
            <person name="Johnson M.G."/>
            <person name="Rensing S.A."/>
            <person name="Grimwood J."/>
            <person name="Schmutz J."/>
            <person name="Mcdaniel S.F."/>
        </authorList>
    </citation>
    <scope>NUCLEOTIDE SEQUENCE</scope>
    <source>
        <strain evidence="1">R40</strain>
    </source>
</reference>
<evidence type="ECO:0000313" key="1">
    <source>
        <dbReference type="EMBL" id="KAG0579638.1"/>
    </source>
</evidence>
<dbReference type="AlphaFoldDB" id="A0A8T0IB01"/>
<sequence length="57" mass="6754">MMQLHCIVVDHHGEFSDQCSKERSQLSSLYEQCQPKVVFERIEFYHKGAECKLLMVH</sequence>
<organism evidence="1 2">
    <name type="scientific">Ceratodon purpureus</name>
    <name type="common">Fire moss</name>
    <name type="synonym">Dicranum purpureum</name>
    <dbReference type="NCBI Taxonomy" id="3225"/>
    <lineage>
        <taxon>Eukaryota</taxon>
        <taxon>Viridiplantae</taxon>
        <taxon>Streptophyta</taxon>
        <taxon>Embryophyta</taxon>
        <taxon>Bryophyta</taxon>
        <taxon>Bryophytina</taxon>
        <taxon>Bryopsida</taxon>
        <taxon>Dicranidae</taxon>
        <taxon>Pseudoditrichales</taxon>
        <taxon>Ditrichaceae</taxon>
        <taxon>Ceratodon</taxon>
    </lineage>
</organism>
<dbReference type="Proteomes" id="UP000822688">
    <property type="component" value="Chromosome 4"/>
</dbReference>
<gene>
    <name evidence="1" type="ORF">KC19_4G112300</name>
</gene>
<proteinExistence type="predicted"/>
<comment type="caution">
    <text evidence="1">The sequence shown here is derived from an EMBL/GenBank/DDBJ whole genome shotgun (WGS) entry which is preliminary data.</text>
</comment>
<keyword evidence="2" id="KW-1185">Reference proteome</keyword>
<evidence type="ECO:0000313" key="2">
    <source>
        <dbReference type="Proteomes" id="UP000822688"/>
    </source>
</evidence>
<protein>
    <submittedName>
        <fullName evidence="1">Uncharacterized protein</fullName>
    </submittedName>
</protein>
<name>A0A8T0IB01_CERPU</name>